<comment type="caution">
    <text evidence="2">The sequence shown here is derived from an EMBL/GenBank/DDBJ whole genome shotgun (WGS) entry which is preliminary data.</text>
</comment>
<protein>
    <submittedName>
        <fullName evidence="2">Uncharacterized protein</fullName>
    </submittedName>
</protein>
<keyword evidence="1" id="KW-0472">Membrane</keyword>
<sequence>MWVILIGAALIIGGLLFLFSSVLGRKPSNPHQLPQGGTTLEPRRQGLRFLGLSQNWPALAVIALGAILLAFGRYS</sequence>
<reference evidence="2" key="2">
    <citation type="submission" date="2023-04" db="EMBL/GenBank/DDBJ databases">
        <title>Genomic characterization of faba bean (Vicia faba) microsymbionts in Mexican soils.</title>
        <authorList>
            <person name="Rivera Orduna F.N."/>
            <person name="Guevara-Luna J."/>
            <person name="Yan J."/>
            <person name="Arroyo-Herrera I."/>
            <person name="Li Y."/>
            <person name="Vasquez-Murrieta M.S."/>
            <person name="Wang E.T."/>
        </authorList>
    </citation>
    <scope>NUCLEOTIDE SEQUENCE</scope>
    <source>
        <strain evidence="2">CH26</strain>
    </source>
</reference>
<dbReference type="AlphaFoldDB" id="A0A2A6KI71"/>
<feature type="transmembrane region" description="Helical" evidence="1">
    <location>
        <begin position="56"/>
        <end position="74"/>
    </location>
</feature>
<keyword evidence="1" id="KW-1133">Transmembrane helix</keyword>
<gene>
    <name evidence="3" type="ORF">CO674_08465</name>
    <name evidence="2" type="ORF">RJJ65_18555</name>
</gene>
<keyword evidence="4" id="KW-1185">Reference proteome</keyword>
<evidence type="ECO:0000256" key="1">
    <source>
        <dbReference type="SAM" id="Phobius"/>
    </source>
</evidence>
<evidence type="ECO:0000313" key="5">
    <source>
        <dbReference type="Proteomes" id="UP001268610"/>
    </source>
</evidence>
<organism evidence="2 5">
    <name type="scientific">Rhizobium hidalgonense</name>
    <dbReference type="NCBI Taxonomy" id="1538159"/>
    <lineage>
        <taxon>Bacteria</taxon>
        <taxon>Pseudomonadati</taxon>
        <taxon>Pseudomonadota</taxon>
        <taxon>Alphaproteobacteria</taxon>
        <taxon>Hyphomicrobiales</taxon>
        <taxon>Rhizobiaceae</taxon>
        <taxon>Rhizobium/Agrobacterium group</taxon>
        <taxon>Rhizobium</taxon>
    </lineage>
</organism>
<name>A0A2A6KI71_9HYPH</name>
<evidence type="ECO:0000313" key="4">
    <source>
        <dbReference type="Proteomes" id="UP000219914"/>
    </source>
</evidence>
<keyword evidence="1" id="KW-0812">Transmembrane</keyword>
<reference evidence="3 4" key="1">
    <citation type="submission" date="2017-09" db="EMBL/GenBank/DDBJ databases">
        <title>Comparative genomics of rhizobia isolated from Phaseolus vulgaris in China.</title>
        <authorList>
            <person name="Tong W."/>
        </authorList>
    </citation>
    <scope>NUCLEOTIDE SEQUENCE [LARGE SCALE GENOMIC DNA]</scope>
    <source>
        <strain evidence="3 4">FH14</strain>
    </source>
</reference>
<evidence type="ECO:0000313" key="2">
    <source>
        <dbReference type="EMBL" id="MDR9774627.1"/>
    </source>
</evidence>
<proteinExistence type="predicted"/>
<accession>A0A2A6KI71</accession>
<dbReference type="RefSeq" id="WP_025416123.1">
    <property type="nucleotide sequence ID" value="NZ_JAVLSC010000006.1"/>
</dbReference>
<evidence type="ECO:0000313" key="3">
    <source>
        <dbReference type="EMBL" id="PDT24112.1"/>
    </source>
</evidence>
<dbReference type="Proteomes" id="UP000219914">
    <property type="component" value="Unassembled WGS sequence"/>
</dbReference>
<dbReference type="Proteomes" id="UP001268610">
    <property type="component" value="Unassembled WGS sequence"/>
</dbReference>
<dbReference type="EMBL" id="JAVLSF010000009">
    <property type="protein sequence ID" value="MDR9774627.1"/>
    <property type="molecule type" value="Genomic_DNA"/>
</dbReference>
<dbReference type="EMBL" id="NWSY01000005">
    <property type="protein sequence ID" value="PDT24112.1"/>
    <property type="molecule type" value="Genomic_DNA"/>
</dbReference>